<keyword evidence="4" id="KW-1185">Reference proteome</keyword>
<dbReference type="Proteomes" id="UP000263900">
    <property type="component" value="Chromosome"/>
</dbReference>
<organism evidence="3 4">
    <name type="scientific">Paraflavitalea soli</name>
    <dbReference type="NCBI Taxonomy" id="2315862"/>
    <lineage>
        <taxon>Bacteria</taxon>
        <taxon>Pseudomonadati</taxon>
        <taxon>Bacteroidota</taxon>
        <taxon>Chitinophagia</taxon>
        <taxon>Chitinophagales</taxon>
        <taxon>Chitinophagaceae</taxon>
        <taxon>Paraflavitalea</taxon>
    </lineage>
</organism>
<name>A0A3B7MME6_9BACT</name>
<dbReference type="OrthoDB" id="678145at2"/>
<feature type="signal peptide" evidence="1">
    <location>
        <begin position="1"/>
        <end position="19"/>
    </location>
</feature>
<accession>A0A3B7MME6</accession>
<feature type="domain" description="Secretion system C-terminal sorting" evidence="2">
    <location>
        <begin position="80"/>
        <end position="150"/>
    </location>
</feature>
<dbReference type="Pfam" id="PF18962">
    <property type="entry name" value="Por_Secre_tail"/>
    <property type="match status" value="1"/>
</dbReference>
<reference evidence="3 4" key="1">
    <citation type="submission" date="2018-09" db="EMBL/GenBank/DDBJ databases">
        <title>Genome sequencing of strain 6GH32-13.</title>
        <authorList>
            <person name="Weon H.-Y."/>
            <person name="Heo J."/>
            <person name="Kwon S.-W."/>
        </authorList>
    </citation>
    <scope>NUCLEOTIDE SEQUENCE [LARGE SCALE GENOMIC DNA]</scope>
    <source>
        <strain evidence="3 4">5GH32-13</strain>
    </source>
</reference>
<sequence length="152" mass="16536">MQKIIFIIALLLTAGYINAQQIPPGSCGLLYKYDAAGNRISSEYFCNATGSPIDMRTAVNPAKDQAAPTDEASFVKVDVLFPNPTTGRFTVRFAKPLNNTPILITDATGRTIRQLTGNGYSLEFDISGQAAGTYYIVIRNGKDNLVQKVIKQ</sequence>
<proteinExistence type="predicted"/>
<feature type="chain" id="PRO_5017547014" evidence="1">
    <location>
        <begin position="20"/>
        <end position="152"/>
    </location>
</feature>
<protein>
    <submittedName>
        <fullName evidence="3">T9SS C-terminal target domain-containing protein</fullName>
    </submittedName>
</protein>
<evidence type="ECO:0000256" key="1">
    <source>
        <dbReference type="SAM" id="SignalP"/>
    </source>
</evidence>
<evidence type="ECO:0000259" key="2">
    <source>
        <dbReference type="Pfam" id="PF18962"/>
    </source>
</evidence>
<keyword evidence="1" id="KW-0732">Signal</keyword>
<dbReference type="KEGG" id="pseg:D3H65_09640"/>
<evidence type="ECO:0000313" key="3">
    <source>
        <dbReference type="EMBL" id="AXY74220.1"/>
    </source>
</evidence>
<dbReference type="RefSeq" id="WP_119050107.1">
    <property type="nucleotide sequence ID" value="NZ_CP032157.1"/>
</dbReference>
<dbReference type="EMBL" id="CP032157">
    <property type="protein sequence ID" value="AXY74220.1"/>
    <property type="molecule type" value="Genomic_DNA"/>
</dbReference>
<dbReference type="AlphaFoldDB" id="A0A3B7MME6"/>
<dbReference type="NCBIfam" id="TIGR04183">
    <property type="entry name" value="Por_Secre_tail"/>
    <property type="match status" value="1"/>
</dbReference>
<gene>
    <name evidence="3" type="ORF">D3H65_09640</name>
</gene>
<dbReference type="InterPro" id="IPR026444">
    <property type="entry name" value="Secre_tail"/>
</dbReference>
<evidence type="ECO:0000313" key="4">
    <source>
        <dbReference type="Proteomes" id="UP000263900"/>
    </source>
</evidence>